<dbReference type="EMBL" id="QZJZ01000086">
    <property type="protein sequence ID" value="RJP57080.1"/>
    <property type="molecule type" value="Genomic_DNA"/>
</dbReference>
<sequence length="242" mass="27781">MSGKVSSFFYEKVFPYLGAFVIRALFSTVRMRWIRDQFMFDQKKKGEPIIYAFWHNRLAYMAYAYQYVVQGVNRTNTLVAMISRSKDGRLIGRVIELLGLRVAYGSSSRHGTEALREMIRLVKEEKLDCGITPDGPRGPKYKVQGGVLSVAQATGAPIVPITYDVKHKLVLRSWDRFIVPLPFTHGYFIAGEPMWIPEEISDEEREALQKNLEQRLAGICDEAHNLLFNKKIKKMQQSEKKG</sequence>
<protein>
    <submittedName>
        <fullName evidence="2">DUF374 domain-containing protein</fullName>
    </submittedName>
</protein>
<proteinExistence type="predicted"/>
<dbReference type="Pfam" id="PF04028">
    <property type="entry name" value="DUF374"/>
    <property type="match status" value="1"/>
</dbReference>
<dbReference type="SUPFAM" id="SSF69593">
    <property type="entry name" value="Glycerol-3-phosphate (1)-acyltransferase"/>
    <property type="match status" value="1"/>
</dbReference>
<accession>A0A3A4QSW7</accession>
<evidence type="ECO:0000259" key="1">
    <source>
        <dbReference type="Pfam" id="PF04028"/>
    </source>
</evidence>
<dbReference type="InterPro" id="IPR007172">
    <property type="entry name" value="DUF374"/>
</dbReference>
<reference evidence="2 3" key="1">
    <citation type="journal article" date="2017" name="ISME J.">
        <title>Energy and carbon metabolisms in a deep terrestrial subsurface fluid microbial community.</title>
        <authorList>
            <person name="Momper L."/>
            <person name="Jungbluth S.P."/>
            <person name="Lee M.D."/>
            <person name="Amend J.P."/>
        </authorList>
    </citation>
    <scope>NUCLEOTIDE SEQUENCE [LARGE SCALE GENOMIC DNA]</scope>
    <source>
        <strain evidence="2">SURF_26</strain>
    </source>
</reference>
<feature type="domain" description="DUF374" evidence="1">
    <location>
        <begin position="74"/>
        <end position="139"/>
    </location>
</feature>
<organism evidence="2 3">
    <name type="scientific">Candidatus Auribacter fodinae</name>
    <dbReference type="NCBI Taxonomy" id="2093366"/>
    <lineage>
        <taxon>Bacteria</taxon>
        <taxon>Pseudomonadati</taxon>
        <taxon>Candidatus Auribacterota</taxon>
        <taxon>Candidatus Auribacteria</taxon>
        <taxon>Candidatus Auribacterales</taxon>
        <taxon>Candidatus Auribacteraceae</taxon>
        <taxon>Candidatus Auribacter</taxon>
    </lineage>
</organism>
<name>A0A3A4QSW7_9BACT</name>
<dbReference type="AlphaFoldDB" id="A0A3A4QSW7"/>
<gene>
    <name evidence="2" type="ORF">C4541_10905</name>
</gene>
<dbReference type="CDD" id="cd07983">
    <property type="entry name" value="LPLAT_DUF374-like"/>
    <property type="match status" value="1"/>
</dbReference>
<comment type="caution">
    <text evidence="2">The sequence shown here is derived from an EMBL/GenBank/DDBJ whole genome shotgun (WGS) entry which is preliminary data.</text>
</comment>
<dbReference type="Proteomes" id="UP000266426">
    <property type="component" value="Unassembled WGS sequence"/>
</dbReference>
<evidence type="ECO:0000313" key="3">
    <source>
        <dbReference type="Proteomes" id="UP000266426"/>
    </source>
</evidence>
<evidence type="ECO:0000313" key="2">
    <source>
        <dbReference type="EMBL" id="RJP57080.1"/>
    </source>
</evidence>